<reference evidence="1" key="1">
    <citation type="journal article" date="2021" name="Proc. Natl. Acad. Sci. U.S.A.">
        <title>A Catalog of Tens of Thousands of Viruses from Human Metagenomes Reveals Hidden Associations with Chronic Diseases.</title>
        <authorList>
            <person name="Tisza M.J."/>
            <person name="Buck C.B."/>
        </authorList>
    </citation>
    <scope>NUCLEOTIDE SEQUENCE</scope>
    <source>
        <strain evidence="1">CtNLX12</strain>
    </source>
</reference>
<sequence>MIKYIAAPNIPSCLIIINATPLYWIVIPSLEKGYIILPILLFKLPFKQKHRTNVHVTHKQFLSQKGVKNHG</sequence>
<accession>A0A8S5UDT0</accession>
<dbReference type="EMBL" id="BK016068">
    <property type="protein sequence ID" value="DAF92554.1"/>
    <property type="molecule type" value="Genomic_DNA"/>
</dbReference>
<proteinExistence type="predicted"/>
<name>A0A8S5UDT0_9CAUD</name>
<protein>
    <submittedName>
        <fullName evidence="1">Uncharacterized protein</fullName>
    </submittedName>
</protein>
<organism evidence="1">
    <name type="scientific">Siphoviridae sp. ctNLX12</name>
    <dbReference type="NCBI Taxonomy" id="2825469"/>
    <lineage>
        <taxon>Viruses</taxon>
        <taxon>Duplodnaviria</taxon>
        <taxon>Heunggongvirae</taxon>
        <taxon>Uroviricota</taxon>
        <taxon>Caudoviricetes</taxon>
    </lineage>
</organism>
<evidence type="ECO:0000313" key="1">
    <source>
        <dbReference type="EMBL" id="DAF92554.1"/>
    </source>
</evidence>